<evidence type="ECO:0000256" key="5">
    <source>
        <dbReference type="ARBA" id="ARBA00023002"/>
    </source>
</evidence>
<dbReference type="NCBIfam" id="NF003727">
    <property type="entry name" value="PRK05330.1"/>
    <property type="match status" value="1"/>
</dbReference>
<accession>A0A520N316</accession>
<comment type="similarity">
    <text evidence="2">Belongs to the aerobic coproporphyrinogen-III oxidase family.</text>
</comment>
<keyword evidence="6" id="KW-0350">Heme biosynthesis</keyword>
<dbReference type="SUPFAM" id="SSF102886">
    <property type="entry name" value="Coproporphyrinogen III oxidase"/>
    <property type="match status" value="1"/>
</dbReference>
<dbReference type="GO" id="GO:0004109">
    <property type="term" value="F:coproporphyrinogen oxidase activity"/>
    <property type="evidence" value="ECO:0007669"/>
    <property type="project" value="UniProtKB-EC"/>
</dbReference>
<dbReference type="Pfam" id="PF01218">
    <property type="entry name" value="Coprogen_oxidas"/>
    <property type="match status" value="1"/>
</dbReference>
<dbReference type="PIRSF" id="PIRSF000166">
    <property type="entry name" value="Coproporphyri_ox"/>
    <property type="match status" value="1"/>
</dbReference>
<comment type="caution">
    <text evidence="8">The sequence shown here is derived from an EMBL/GenBank/DDBJ whole genome shotgun (WGS) entry which is preliminary data.</text>
</comment>
<dbReference type="GO" id="GO:0005737">
    <property type="term" value="C:cytoplasm"/>
    <property type="evidence" value="ECO:0007669"/>
    <property type="project" value="TreeGrafter"/>
</dbReference>
<evidence type="ECO:0000256" key="1">
    <source>
        <dbReference type="ARBA" id="ARBA00005168"/>
    </source>
</evidence>
<dbReference type="PANTHER" id="PTHR10755">
    <property type="entry name" value="COPROPORPHYRINOGEN III OXIDASE, MITOCHONDRIAL"/>
    <property type="match status" value="1"/>
</dbReference>
<evidence type="ECO:0000256" key="6">
    <source>
        <dbReference type="ARBA" id="ARBA00023133"/>
    </source>
</evidence>
<keyword evidence="5 8" id="KW-0560">Oxidoreductase</keyword>
<keyword evidence="7" id="KW-0627">Porphyrin biosynthesis</keyword>
<dbReference type="PRINTS" id="PR00073">
    <property type="entry name" value="COPRGNOXDASE"/>
</dbReference>
<dbReference type="EMBL" id="SHBJ01000025">
    <property type="protein sequence ID" value="RZO27881.1"/>
    <property type="molecule type" value="Genomic_DNA"/>
</dbReference>
<reference evidence="8 9" key="1">
    <citation type="submission" date="2019-02" db="EMBL/GenBank/DDBJ databases">
        <title>Prokaryotic population dynamics and viral predation in marine succession experiment using metagenomics: the confinement effect.</title>
        <authorList>
            <person name="Haro-Moreno J.M."/>
            <person name="Rodriguez-Valera F."/>
            <person name="Lopez-Perez M."/>
        </authorList>
    </citation>
    <scope>NUCLEOTIDE SEQUENCE [LARGE SCALE GENOMIC DNA]</scope>
    <source>
        <strain evidence="8">MED-G164</strain>
    </source>
</reference>
<dbReference type="InterPro" id="IPR001260">
    <property type="entry name" value="Coprogen_oxidase_aer"/>
</dbReference>
<dbReference type="GO" id="GO:0006782">
    <property type="term" value="P:protoporphyrinogen IX biosynthetic process"/>
    <property type="evidence" value="ECO:0007669"/>
    <property type="project" value="TreeGrafter"/>
</dbReference>
<evidence type="ECO:0000256" key="2">
    <source>
        <dbReference type="ARBA" id="ARBA00010644"/>
    </source>
</evidence>
<protein>
    <recommendedName>
        <fullName evidence="4">coproporphyrinogen oxidase</fullName>
        <ecNumber evidence="4">1.3.3.3</ecNumber>
    </recommendedName>
</protein>
<evidence type="ECO:0000256" key="4">
    <source>
        <dbReference type="ARBA" id="ARBA00012869"/>
    </source>
</evidence>
<proteinExistence type="inferred from homology"/>
<dbReference type="InterPro" id="IPR036406">
    <property type="entry name" value="Coprogen_oxidase_aer_sf"/>
</dbReference>
<evidence type="ECO:0000256" key="3">
    <source>
        <dbReference type="ARBA" id="ARBA00011738"/>
    </source>
</evidence>
<evidence type="ECO:0000313" key="8">
    <source>
        <dbReference type="EMBL" id="RZO27881.1"/>
    </source>
</evidence>
<sequence length="302" mass="35071">MIHDLEKKFKDIQSYIHKKFSDFEDSNDIDVSRDEWKRPEGGGGITQVIANGNFFDNCAINFSSIYGKDLPKAALAKTLSKKAEYGYRAMGISVISHPKNPHIPTSHMNVRIFAILDQNNDIADWWIGGGYDLTPFLPYEEDIIQWHSSAKASLEPFGRNFYEDFSNNCNKYFEIPHRNERRGVGGIFFDNLTDFTSINESMKFLKSVAECYVDSYSNIINKRKETQYDEIQKEFQLFRRGRYAEFNLIYDRGTTFGLQSNGRIESILASLPSDVKWSYKKSPEYDLLQENLLNYINKDWNV</sequence>
<dbReference type="Proteomes" id="UP000315283">
    <property type="component" value="Unassembled WGS sequence"/>
</dbReference>
<name>A0A520N316_9GAMM</name>
<evidence type="ECO:0000256" key="7">
    <source>
        <dbReference type="ARBA" id="ARBA00023244"/>
    </source>
</evidence>
<dbReference type="EC" id="1.3.3.3" evidence="4"/>
<gene>
    <name evidence="8" type="ORF">EVA97_03560</name>
</gene>
<dbReference type="PANTHER" id="PTHR10755:SF0">
    <property type="entry name" value="OXYGEN-DEPENDENT COPROPORPHYRINOGEN-III OXIDASE, MITOCHONDRIAL"/>
    <property type="match status" value="1"/>
</dbReference>
<evidence type="ECO:0000313" key="9">
    <source>
        <dbReference type="Proteomes" id="UP000315283"/>
    </source>
</evidence>
<dbReference type="Gene3D" id="3.40.1500.10">
    <property type="entry name" value="Coproporphyrinogen III oxidase, aerobic"/>
    <property type="match status" value="1"/>
</dbReference>
<organism evidence="8 9">
    <name type="scientific">SAR86 cluster bacterium</name>
    <dbReference type="NCBI Taxonomy" id="2030880"/>
    <lineage>
        <taxon>Bacteria</taxon>
        <taxon>Pseudomonadati</taxon>
        <taxon>Pseudomonadota</taxon>
        <taxon>Gammaproteobacteria</taxon>
        <taxon>SAR86 cluster</taxon>
    </lineage>
</organism>
<dbReference type="AlphaFoldDB" id="A0A520N316"/>
<comment type="pathway">
    <text evidence="1">Porphyrin-containing compound metabolism; protoporphyrin-IX biosynthesis; protoporphyrinogen-IX from coproporphyrinogen-III (O2 route): step 1/1.</text>
</comment>
<comment type="subunit">
    <text evidence="3">Homodimer.</text>
</comment>